<proteinExistence type="inferred from homology"/>
<dbReference type="InterPro" id="IPR022764">
    <property type="entry name" value="Peptidase_S54_rhomboid_dom"/>
</dbReference>
<keyword evidence="5 7" id="KW-1133">Transmembrane helix</keyword>
<dbReference type="SUPFAM" id="SSF144091">
    <property type="entry name" value="Rhomboid-like"/>
    <property type="match status" value="1"/>
</dbReference>
<evidence type="ECO:0000313" key="10">
    <source>
        <dbReference type="EMBL" id="PXA05489.1"/>
    </source>
</evidence>
<comment type="similarity">
    <text evidence="2">Belongs to the peptidase S54 family.</text>
</comment>
<feature type="transmembrane region" description="Helical" evidence="7">
    <location>
        <begin position="113"/>
        <end position="133"/>
    </location>
</feature>
<feature type="transmembrane region" description="Helical" evidence="7">
    <location>
        <begin position="202"/>
        <end position="223"/>
    </location>
</feature>
<dbReference type="PANTHER" id="PTHR43731:SF14">
    <property type="entry name" value="PRESENILIN-ASSOCIATED RHOMBOID-LIKE PROTEIN, MITOCHONDRIAL"/>
    <property type="match status" value="1"/>
</dbReference>
<evidence type="ECO:0000256" key="6">
    <source>
        <dbReference type="ARBA" id="ARBA00023136"/>
    </source>
</evidence>
<dbReference type="FunCoup" id="A0A317ZNR0">
    <property type="interactions" value="42"/>
</dbReference>
<reference evidence="10 11" key="1">
    <citation type="submission" date="2018-05" db="EMBL/GenBank/DDBJ databases">
        <title>Coraliomargarita sinensis sp. nov., isolated from a marine solar saltern.</title>
        <authorList>
            <person name="Zhou L.Y."/>
        </authorList>
    </citation>
    <scope>NUCLEOTIDE SEQUENCE [LARGE SCALE GENOMIC DNA]</scope>
    <source>
        <strain evidence="10 11">WN38</strain>
    </source>
</reference>
<dbReference type="Pfam" id="PF20216">
    <property type="entry name" value="DUF6576"/>
    <property type="match status" value="1"/>
</dbReference>
<dbReference type="InParanoid" id="A0A317ZNR0"/>
<keyword evidence="3 7" id="KW-0812">Transmembrane</keyword>
<accession>A0A317ZNR0</accession>
<dbReference type="InterPro" id="IPR050925">
    <property type="entry name" value="Rhomboid_protease_S54"/>
</dbReference>
<evidence type="ECO:0000313" key="11">
    <source>
        <dbReference type="Proteomes" id="UP000247099"/>
    </source>
</evidence>
<dbReference type="GO" id="GO:0016020">
    <property type="term" value="C:membrane"/>
    <property type="evidence" value="ECO:0007669"/>
    <property type="project" value="UniProtKB-SubCell"/>
</dbReference>
<feature type="transmembrane region" description="Helical" evidence="7">
    <location>
        <begin position="21"/>
        <end position="41"/>
    </location>
</feature>
<dbReference type="InterPro" id="IPR035952">
    <property type="entry name" value="Rhomboid-like_sf"/>
</dbReference>
<dbReference type="Gene3D" id="1.20.1540.10">
    <property type="entry name" value="Rhomboid-like"/>
    <property type="match status" value="1"/>
</dbReference>
<evidence type="ECO:0000256" key="7">
    <source>
        <dbReference type="SAM" id="Phobius"/>
    </source>
</evidence>
<keyword evidence="6 7" id="KW-0472">Membrane</keyword>
<feature type="transmembrane region" description="Helical" evidence="7">
    <location>
        <begin position="178"/>
        <end position="196"/>
    </location>
</feature>
<dbReference type="Proteomes" id="UP000247099">
    <property type="component" value="Unassembled WGS sequence"/>
</dbReference>
<feature type="domain" description="DUF6576" evidence="9">
    <location>
        <begin position="267"/>
        <end position="300"/>
    </location>
</feature>
<dbReference type="EMBL" id="QHJQ01000001">
    <property type="protein sequence ID" value="PXA05489.1"/>
    <property type="molecule type" value="Genomic_DNA"/>
</dbReference>
<evidence type="ECO:0000256" key="1">
    <source>
        <dbReference type="ARBA" id="ARBA00004141"/>
    </source>
</evidence>
<evidence type="ECO:0000256" key="5">
    <source>
        <dbReference type="ARBA" id="ARBA00022989"/>
    </source>
</evidence>
<evidence type="ECO:0000259" key="9">
    <source>
        <dbReference type="Pfam" id="PF20216"/>
    </source>
</evidence>
<gene>
    <name evidence="10" type="ORF">DDZ13_01060</name>
</gene>
<evidence type="ECO:0000256" key="4">
    <source>
        <dbReference type="ARBA" id="ARBA00022801"/>
    </source>
</evidence>
<evidence type="ECO:0000259" key="8">
    <source>
        <dbReference type="Pfam" id="PF01694"/>
    </source>
</evidence>
<dbReference type="OrthoDB" id="9813074at2"/>
<name>A0A317ZNR0_9BACT</name>
<dbReference type="PANTHER" id="PTHR43731">
    <property type="entry name" value="RHOMBOID PROTEASE"/>
    <property type="match status" value="1"/>
</dbReference>
<dbReference type="RefSeq" id="WP_110129568.1">
    <property type="nucleotide sequence ID" value="NZ_QHJQ01000001.1"/>
</dbReference>
<comment type="caution">
    <text evidence="10">The sequence shown here is derived from an EMBL/GenBank/DDBJ whole genome shotgun (WGS) entry which is preliminary data.</text>
</comment>
<sequence length="307" mass="34207">MLYDRPYMRQAPGNEPESAKASMVTTLLVITVGVFVLQQILNVFFPGLGGRGKSLLSEWFALSGENFRQLKVWTVLSYGFLHSTQTLFHILGNMLGLFFIGRILEPILGRQQFLLLYLGSTLIGGLTYLAFHIGGYQPVVGASAAVFGILTVFCFLRPEQPITLLLFFILPITVKPKWLFRVSLAVSIACLLFYELPGAEGAMVAHSAHLGGMLSGILYYRVIYLRGGSPFSRPSAAKPSVELPEWFKRRKGQPTVRKINYTVNRSSSRDELQKEVDRILDKINATGFGSLSDSEKQTLDHAKDILR</sequence>
<feature type="transmembrane region" description="Helical" evidence="7">
    <location>
        <begin position="139"/>
        <end position="157"/>
    </location>
</feature>
<dbReference type="AlphaFoldDB" id="A0A317ZNR0"/>
<feature type="transmembrane region" description="Helical" evidence="7">
    <location>
        <begin position="80"/>
        <end position="101"/>
    </location>
</feature>
<organism evidence="10 11">
    <name type="scientific">Coraliomargarita sinensis</name>
    <dbReference type="NCBI Taxonomy" id="2174842"/>
    <lineage>
        <taxon>Bacteria</taxon>
        <taxon>Pseudomonadati</taxon>
        <taxon>Verrucomicrobiota</taxon>
        <taxon>Opitutia</taxon>
        <taxon>Puniceicoccales</taxon>
        <taxon>Coraliomargaritaceae</taxon>
        <taxon>Coraliomargarita</taxon>
    </lineage>
</organism>
<comment type="subcellular location">
    <subcellularLocation>
        <location evidence="1">Membrane</location>
        <topology evidence="1">Multi-pass membrane protein</topology>
    </subcellularLocation>
</comment>
<evidence type="ECO:0000256" key="3">
    <source>
        <dbReference type="ARBA" id="ARBA00022692"/>
    </source>
</evidence>
<feature type="domain" description="Peptidase S54 rhomboid" evidence="8">
    <location>
        <begin position="71"/>
        <end position="223"/>
    </location>
</feature>
<evidence type="ECO:0000256" key="2">
    <source>
        <dbReference type="ARBA" id="ARBA00009045"/>
    </source>
</evidence>
<dbReference type="InterPro" id="IPR046483">
    <property type="entry name" value="DUF6576"/>
</dbReference>
<protein>
    <submittedName>
        <fullName evidence="10">Uncharacterized protein</fullName>
    </submittedName>
</protein>
<keyword evidence="11" id="KW-1185">Reference proteome</keyword>
<dbReference type="Pfam" id="PF01694">
    <property type="entry name" value="Rhomboid"/>
    <property type="match status" value="1"/>
</dbReference>
<dbReference type="GO" id="GO:0004252">
    <property type="term" value="F:serine-type endopeptidase activity"/>
    <property type="evidence" value="ECO:0007669"/>
    <property type="project" value="InterPro"/>
</dbReference>
<keyword evidence="4" id="KW-0378">Hydrolase</keyword>